<name>A0A9D7SHL2_9BACT</name>
<reference evidence="1" key="1">
    <citation type="submission" date="2020-10" db="EMBL/GenBank/DDBJ databases">
        <title>Connecting structure to function with the recovery of over 1000 high-quality activated sludge metagenome-assembled genomes encoding full-length rRNA genes using long-read sequencing.</title>
        <authorList>
            <person name="Singleton C.M."/>
            <person name="Petriglieri F."/>
            <person name="Kristensen J.M."/>
            <person name="Kirkegaard R.H."/>
            <person name="Michaelsen T.Y."/>
            <person name="Andersen M.H."/>
            <person name="Karst S.M."/>
            <person name="Dueholm M.S."/>
            <person name="Nielsen P.H."/>
            <person name="Albertsen M."/>
        </authorList>
    </citation>
    <scope>NUCLEOTIDE SEQUENCE</scope>
    <source>
        <strain evidence="1">Skiv_18-Q3-R9-52_MAXAC.067</strain>
    </source>
</reference>
<dbReference type="Gene3D" id="1.10.260.40">
    <property type="entry name" value="lambda repressor-like DNA-binding domains"/>
    <property type="match status" value="1"/>
</dbReference>
<dbReference type="InterPro" id="IPR010982">
    <property type="entry name" value="Lambda_DNA-bd_dom_sf"/>
</dbReference>
<protein>
    <submittedName>
        <fullName evidence="1">Helix-turn-helix domain-containing protein</fullName>
    </submittedName>
</protein>
<comment type="caution">
    <text evidence="1">The sequence shown here is derived from an EMBL/GenBank/DDBJ whole genome shotgun (WGS) entry which is preliminary data.</text>
</comment>
<gene>
    <name evidence="1" type="ORF">IPP58_15300</name>
</gene>
<dbReference type="PANTHER" id="PTHR34475:SF1">
    <property type="entry name" value="CYTOSKELETON PROTEIN RODZ"/>
    <property type="match status" value="1"/>
</dbReference>
<dbReference type="PANTHER" id="PTHR34475">
    <property type="match status" value="1"/>
</dbReference>
<organism evidence="1 2">
    <name type="scientific">Candidatus Geothrix skivensis</name>
    <dbReference type="NCBI Taxonomy" id="2954439"/>
    <lineage>
        <taxon>Bacteria</taxon>
        <taxon>Pseudomonadati</taxon>
        <taxon>Acidobacteriota</taxon>
        <taxon>Holophagae</taxon>
        <taxon>Holophagales</taxon>
        <taxon>Holophagaceae</taxon>
        <taxon>Geothrix</taxon>
    </lineage>
</organism>
<dbReference type="EMBL" id="JADKIO010000012">
    <property type="protein sequence ID" value="MBK9797814.1"/>
    <property type="molecule type" value="Genomic_DNA"/>
</dbReference>
<evidence type="ECO:0000313" key="1">
    <source>
        <dbReference type="EMBL" id="MBK9797814.1"/>
    </source>
</evidence>
<dbReference type="GO" id="GO:0003677">
    <property type="term" value="F:DNA binding"/>
    <property type="evidence" value="ECO:0007669"/>
    <property type="project" value="InterPro"/>
</dbReference>
<proteinExistence type="predicted"/>
<dbReference type="InterPro" id="IPR050400">
    <property type="entry name" value="Bact_Cytoskel_RodZ"/>
</dbReference>
<sequence length="178" mass="19786">MSAPEPMSERQCLRTLALPEGASAEQISQAYALLKRIYGTETANHVAPAMEEFSPEARAAVLAEIEEAFQTLSRGHDLTRHLIHAPVKPLAATLHLEEASLKELREALGVSLDLVAAQTRIRLEYLSALEEERFADLPLAAVNIRGFLTAFAKHLGLAAEPFVPAYMQRYQDWRARRP</sequence>
<dbReference type="AlphaFoldDB" id="A0A9D7SHL2"/>
<dbReference type="Pfam" id="PF13413">
    <property type="entry name" value="HTH_25"/>
    <property type="match status" value="1"/>
</dbReference>
<dbReference type="Proteomes" id="UP000886657">
    <property type="component" value="Unassembled WGS sequence"/>
</dbReference>
<accession>A0A9D7SHL2</accession>
<evidence type="ECO:0000313" key="2">
    <source>
        <dbReference type="Proteomes" id="UP000886657"/>
    </source>
</evidence>